<dbReference type="Proteomes" id="UP000886885">
    <property type="component" value="Chromosome 15A"/>
</dbReference>
<reference evidence="1" key="1">
    <citation type="journal article" date="2020" name="bioRxiv">
        <title>Hybrid origin of Populus tomentosa Carr. identified through genome sequencing and phylogenomic analysis.</title>
        <authorList>
            <person name="An X."/>
            <person name="Gao K."/>
            <person name="Chen Z."/>
            <person name="Li J."/>
            <person name="Yang X."/>
            <person name="Yang X."/>
            <person name="Zhou J."/>
            <person name="Guo T."/>
            <person name="Zhao T."/>
            <person name="Huang S."/>
            <person name="Miao D."/>
            <person name="Khan W.U."/>
            <person name="Rao P."/>
            <person name="Ye M."/>
            <person name="Lei B."/>
            <person name="Liao W."/>
            <person name="Wang J."/>
            <person name="Ji L."/>
            <person name="Li Y."/>
            <person name="Guo B."/>
            <person name="Mustafa N.S."/>
            <person name="Li S."/>
            <person name="Yun Q."/>
            <person name="Keller S.R."/>
            <person name="Mao J."/>
            <person name="Zhang R."/>
            <person name="Strauss S.H."/>
        </authorList>
    </citation>
    <scope>NUCLEOTIDE SEQUENCE</scope>
    <source>
        <strain evidence="1">GM15</strain>
        <tissue evidence="1">Leaf</tissue>
    </source>
</reference>
<sequence>MRQMHVNRKYLNVELQRLIFRHLQKKSEKMKEDLNFFDKNLRSKIIGQRGDGVLEREGLLRDFKCESLGYDDIEFQRRWKTEKSVLRAQIFIINIDAFVSRKNLE</sequence>
<keyword evidence="2" id="KW-1185">Reference proteome</keyword>
<evidence type="ECO:0000313" key="2">
    <source>
        <dbReference type="Proteomes" id="UP000886885"/>
    </source>
</evidence>
<organism evidence="1 2">
    <name type="scientific">Populus tomentosa</name>
    <name type="common">Chinese white poplar</name>
    <dbReference type="NCBI Taxonomy" id="118781"/>
    <lineage>
        <taxon>Eukaryota</taxon>
        <taxon>Viridiplantae</taxon>
        <taxon>Streptophyta</taxon>
        <taxon>Embryophyta</taxon>
        <taxon>Tracheophyta</taxon>
        <taxon>Spermatophyta</taxon>
        <taxon>Magnoliopsida</taxon>
        <taxon>eudicotyledons</taxon>
        <taxon>Gunneridae</taxon>
        <taxon>Pentapetalae</taxon>
        <taxon>rosids</taxon>
        <taxon>fabids</taxon>
        <taxon>Malpighiales</taxon>
        <taxon>Salicaceae</taxon>
        <taxon>Saliceae</taxon>
        <taxon>Populus</taxon>
    </lineage>
</organism>
<gene>
    <name evidence="1" type="ORF">POTOM_049686</name>
</gene>
<proteinExistence type="predicted"/>
<protein>
    <submittedName>
        <fullName evidence="1">Uncharacterized protein</fullName>
    </submittedName>
</protein>
<dbReference type="AlphaFoldDB" id="A0A8X8CAL6"/>
<dbReference type="EMBL" id="JAAWWB010000029">
    <property type="protein sequence ID" value="KAG6747290.1"/>
    <property type="molecule type" value="Genomic_DNA"/>
</dbReference>
<dbReference type="OrthoDB" id="841045at2759"/>
<accession>A0A8X8CAL6</accession>
<comment type="caution">
    <text evidence="1">The sequence shown here is derived from an EMBL/GenBank/DDBJ whole genome shotgun (WGS) entry which is preliminary data.</text>
</comment>
<name>A0A8X8CAL6_POPTO</name>
<evidence type="ECO:0000313" key="1">
    <source>
        <dbReference type="EMBL" id="KAG6747290.1"/>
    </source>
</evidence>